<dbReference type="STRING" id="1337093.MBELCI_2723"/>
<evidence type="ECO:0000313" key="3">
    <source>
        <dbReference type="Proteomes" id="UP000016566"/>
    </source>
</evidence>
<dbReference type="EMBL" id="BATB01000043">
    <property type="protein sequence ID" value="GAD56671.1"/>
    <property type="molecule type" value="Genomic_DNA"/>
</dbReference>
<proteinExistence type="predicted"/>
<accession>U2YN36</accession>
<evidence type="ECO:0000313" key="2">
    <source>
        <dbReference type="EMBL" id="GAD56671.1"/>
    </source>
</evidence>
<feature type="region of interest" description="Disordered" evidence="1">
    <location>
        <begin position="33"/>
        <end position="59"/>
    </location>
</feature>
<protein>
    <submittedName>
        <fullName evidence="2">Uncharacterized protein</fullName>
    </submittedName>
</protein>
<gene>
    <name evidence="2" type="ORF">MBELCI_2723</name>
</gene>
<sequence length="59" mass="6631">MRLIPLFDALRVMIRDADSRMVESEAVYPWRPERDSMPATARPRGENTIASLTISPATA</sequence>
<feature type="compositionally biased region" description="Polar residues" evidence="1">
    <location>
        <begin position="48"/>
        <end position="59"/>
    </location>
</feature>
<organism evidence="2 3">
    <name type="scientific">Limimaricola cinnabarinus LL-001</name>
    <dbReference type="NCBI Taxonomy" id="1337093"/>
    <lineage>
        <taxon>Bacteria</taxon>
        <taxon>Pseudomonadati</taxon>
        <taxon>Pseudomonadota</taxon>
        <taxon>Alphaproteobacteria</taxon>
        <taxon>Rhodobacterales</taxon>
        <taxon>Paracoccaceae</taxon>
        <taxon>Limimaricola</taxon>
    </lineage>
</organism>
<dbReference type="Proteomes" id="UP000016566">
    <property type="component" value="Unassembled WGS sequence"/>
</dbReference>
<keyword evidence="3" id="KW-1185">Reference proteome</keyword>
<name>U2YN36_9RHOB</name>
<evidence type="ECO:0000256" key="1">
    <source>
        <dbReference type="SAM" id="MobiDB-lite"/>
    </source>
</evidence>
<reference evidence="2" key="1">
    <citation type="journal article" date="2013" name="Genome Announc.">
        <title>Draft Genome Sequence of Loktanella cinnabarina LL-001T, Isolated from Deep-Sea Floor Sediment.</title>
        <authorList>
            <person name="Nishi S."/>
            <person name="Tsubouchi T."/>
            <person name="Takaki Y."/>
            <person name="Koyanagi R."/>
            <person name="Satoh N."/>
            <person name="Maruyama T."/>
            <person name="Hatada Y."/>
        </authorList>
    </citation>
    <scope>NUCLEOTIDE SEQUENCE [LARGE SCALE GENOMIC DNA]</scope>
    <source>
        <strain evidence="2">LL-001</strain>
    </source>
</reference>
<dbReference type="AlphaFoldDB" id="U2YN36"/>
<comment type="caution">
    <text evidence="2">The sequence shown here is derived from an EMBL/GenBank/DDBJ whole genome shotgun (WGS) entry which is preliminary data.</text>
</comment>